<evidence type="ECO:0000313" key="3">
    <source>
        <dbReference type="Proteomes" id="UP001203297"/>
    </source>
</evidence>
<accession>A0AAD4QNJ6</accession>
<protein>
    <submittedName>
        <fullName evidence="2">Uncharacterized protein</fullName>
    </submittedName>
</protein>
<gene>
    <name evidence="2" type="ORF">B0F90DRAFT_1845772</name>
</gene>
<name>A0AAD4QNJ6_9AGAM</name>
<dbReference type="EMBL" id="WTXG01000017">
    <property type="protein sequence ID" value="KAI0300721.1"/>
    <property type="molecule type" value="Genomic_DNA"/>
</dbReference>
<evidence type="ECO:0000313" key="2">
    <source>
        <dbReference type="EMBL" id="KAI0300721.1"/>
    </source>
</evidence>
<reference evidence="2" key="1">
    <citation type="journal article" date="2022" name="New Phytol.">
        <title>Evolutionary transition to the ectomycorrhizal habit in the genomes of a hyperdiverse lineage of mushroom-forming fungi.</title>
        <authorList>
            <person name="Looney B."/>
            <person name="Miyauchi S."/>
            <person name="Morin E."/>
            <person name="Drula E."/>
            <person name="Courty P.E."/>
            <person name="Kohler A."/>
            <person name="Kuo A."/>
            <person name="LaButti K."/>
            <person name="Pangilinan J."/>
            <person name="Lipzen A."/>
            <person name="Riley R."/>
            <person name="Andreopoulos W."/>
            <person name="He G."/>
            <person name="Johnson J."/>
            <person name="Nolan M."/>
            <person name="Tritt A."/>
            <person name="Barry K.W."/>
            <person name="Grigoriev I.V."/>
            <person name="Nagy L.G."/>
            <person name="Hibbett D."/>
            <person name="Henrissat B."/>
            <person name="Matheny P.B."/>
            <person name="Labbe J."/>
            <person name="Martin F.M."/>
        </authorList>
    </citation>
    <scope>NUCLEOTIDE SEQUENCE</scope>
    <source>
        <strain evidence="2">BPL690</strain>
    </source>
</reference>
<evidence type="ECO:0000256" key="1">
    <source>
        <dbReference type="SAM" id="MobiDB-lite"/>
    </source>
</evidence>
<dbReference type="AlphaFoldDB" id="A0AAD4QNJ6"/>
<proteinExistence type="predicted"/>
<comment type="caution">
    <text evidence="2">The sequence shown here is derived from an EMBL/GenBank/DDBJ whole genome shotgun (WGS) entry which is preliminary data.</text>
</comment>
<organism evidence="2 3">
    <name type="scientific">Multifurca ochricompacta</name>
    <dbReference type="NCBI Taxonomy" id="376703"/>
    <lineage>
        <taxon>Eukaryota</taxon>
        <taxon>Fungi</taxon>
        <taxon>Dikarya</taxon>
        <taxon>Basidiomycota</taxon>
        <taxon>Agaricomycotina</taxon>
        <taxon>Agaricomycetes</taxon>
        <taxon>Russulales</taxon>
        <taxon>Russulaceae</taxon>
        <taxon>Multifurca</taxon>
    </lineage>
</organism>
<feature type="region of interest" description="Disordered" evidence="1">
    <location>
        <begin position="152"/>
        <end position="179"/>
    </location>
</feature>
<sequence length="290" mass="32472">MGFSCQMQGRRYRGQVQSKTCRTRFHSSRLFRHILSRSPSSSNARFKLEDKTLRHCDATRSAILRNDSPRTPTDAEKMKKTQYREAMYTSDIYGATSQELAILGHTDYQGDHHSNPIPVSWVARCLRPTHPPSWGSGPHSPSIPPLASRPELAQHVCNPPGPTPPPSFRKLPPRHREPDAFEPLDTWSLPNHIEEEQALHAQHNLASCNSLPLPGRDSHHTTKRGLTPSSWHHLAQGILEALIRGTLCSPRFSTLTTSAESPCPDSVLISRASPNPIPLLITLSRNLWTH</sequence>
<keyword evidence="3" id="KW-1185">Reference proteome</keyword>
<dbReference type="Proteomes" id="UP001203297">
    <property type="component" value="Unassembled WGS sequence"/>
</dbReference>